<accession>A0AAV7VEY5</accession>
<keyword evidence="1" id="KW-0175">Coiled coil</keyword>
<reference evidence="3" key="1">
    <citation type="journal article" date="2022" name="bioRxiv">
        <title>Sequencing and chromosome-scale assembly of the giantPleurodeles waltlgenome.</title>
        <authorList>
            <person name="Brown T."/>
            <person name="Elewa A."/>
            <person name="Iarovenko S."/>
            <person name="Subramanian E."/>
            <person name="Araus A.J."/>
            <person name="Petzold A."/>
            <person name="Susuki M."/>
            <person name="Suzuki K.-i.T."/>
            <person name="Hayashi T."/>
            <person name="Toyoda A."/>
            <person name="Oliveira C."/>
            <person name="Osipova E."/>
            <person name="Leigh N.D."/>
            <person name="Simon A."/>
            <person name="Yun M.H."/>
        </authorList>
    </citation>
    <scope>NUCLEOTIDE SEQUENCE</scope>
    <source>
        <strain evidence="3">20211129_DDA</strain>
        <tissue evidence="3">Liver</tissue>
    </source>
</reference>
<feature type="coiled-coil region" evidence="1">
    <location>
        <begin position="111"/>
        <end position="152"/>
    </location>
</feature>
<feature type="compositionally biased region" description="Basic and acidic residues" evidence="2">
    <location>
        <begin position="36"/>
        <end position="47"/>
    </location>
</feature>
<organism evidence="3 4">
    <name type="scientific">Pleurodeles waltl</name>
    <name type="common">Iberian ribbed newt</name>
    <dbReference type="NCBI Taxonomy" id="8319"/>
    <lineage>
        <taxon>Eukaryota</taxon>
        <taxon>Metazoa</taxon>
        <taxon>Chordata</taxon>
        <taxon>Craniata</taxon>
        <taxon>Vertebrata</taxon>
        <taxon>Euteleostomi</taxon>
        <taxon>Amphibia</taxon>
        <taxon>Batrachia</taxon>
        <taxon>Caudata</taxon>
        <taxon>Salamandroidea</taxon>
        <taxon>Salamandridae</taxon>
        <taxon>Pleurodelinae</taxon>
        <taxon>Pleurodeles</taxon>
    </lineage>
</organism>
<comment type="caution">
    <text evidence="3">The sequence shown here is derived from an EMBL/GenBank/DDBJ whole genome shotgun (WGS) entry which is preliminary data.</text>
</comment>
<evidence type="ECO:0000256" key="2">
    <source>
        <dbReference type="SAM" id="MobiDB-lite"/>
    </source>
</evidence>
<dbReference type="Proteomes" id="UP001066276">
    <property type="component" value="Chromosome 2_1"/>
</dbReference>
<sequence length="255" mass="28481">MGSEVVCRGPTPPYSLCDSKEKTKKCCRTQRAPSQWDERANQDHTPGRSEYPQWTTAPDPTVESPRSGDPSLREIIDAIQALRNNTELKIDAVTLDVNSLRVDLCKVTDKVATAEGQINRLQAINKRLEKKVQDLKKKQAEMEVKLEGQENHDCDNLLKDMALVSLTELERESLEGELMAEEIGRAFGALQMGKAAGPNRLPVELYKGLKSRMASHLKNIVHEALNMQQLPEDQRTATTVVIPKEGKPATQMNII</sequence>
<dbReference type="EMBL" id="JANPWB010000003">
    <property type="protein sequence ID" value="KAJ1199446.1"/>
    <property type="molecule type" value="Genomic_DNA"/>
</dbReference>
<feature type="region of interest" description="Disordered" evidence="2">
    <location>
        <begin position="1"/>
        <end position="70"/>
    </location>
</feature>
<dbReference type="AlphaFoldDB" id="A0AAV7VEY5"/>
<proteinExistence type="predicted"/>
<keyword evidence="4" id="KW-1185">Reference proteome</keyword>
<evidence type="ECO:0000256" key="1">
    <source>
        <dbReference type="SAM" id="Coils"/>
    </source>
</evidence>
<evidence type="ECO:0000313" key="3">
    <source>
        <dbReference type="EMBL" id="KAJ1199446.1"/>
    </source>
</evidence>
<name>A0AAV7VEY5_PLEWA</name>
<protein>
    <submittedName>
        <fullName evidence="3">Uncharacterized protein</fullName>
    </submittedName>
</protein>
<gene>
    <name evidence="3" type="ORF">NDU88_003280</name>
</gene>
<evidence type="ECO:0000313" key="4">
    <source>
        <dbReference type="Proteomes" id="UP001066276"/>
    </source>
</evidence>